<dbReference type="eggNOG" id="COG3306">
    <property type="taxonomic scope" value="Bacteria"/>
</dbReference>
<protein>
    <recommendedName>
        <fullName evidence="1">Glycosyl transferase family 25 domain-containing protein</fullName>
    </recommendedName>
</protein>
<dbReference type="InterPro" id="IPR002654">
    <property type="entry name" value="Glyco_trans_25"/>
</dbReference>
<dbReference type="OrthoDB" id="259382at2"/>
<keyword evidence="3" id="KW-1185">Reference proteome</keyword>
<comment type="caution">
    <text evidence="2">The sequence shown here is derived from an EMBL/GenBank/DDBJ whole genome shotgun (WGS) entry which is preliminary data.</text>
</comment>
<dbReference type="Pfam" id="PF01755">
    <property type="entry name" value="Glyco_transf_25"/>
    <property type="match status" value="1"/>
</dbReference>
<feature type="domain" description="Glycosyl transferase family 25" evidence="1">
    <location>
        <begin position="3"/>
        <end position="177"/>
    </location>
</feature>
<evidence type="ECO:0000259" key="1">
    <source>
        <dbReference type="Pfam" id="PF01755"/>
    </source>
</evidence>
<evidence type="ECO:0000313" key="3">
    <source>
        <dbReference type="Proteomes" id="UP000008952"/>
    </source>
</evidence>
<dbReference type="RefSeq" id="WP_008038943.1">
    <property type="nucleotide sequence ID" value="NZ_JH725147.1"/>
</dbReference>
<proteinExistence type="predicted"/>
<evidence type="ECO:0000313" key="2">
    <source>
        <dbReference type="EMBL" id="EJF90546.1"/>
    </source>
</evidence>
<dbReference type="EMBL" id="AIMB01000007">
    <property type="protein sequence ID" value="EJF90546.1"/>
    <property type="molecule type" value="Genomic_DNA"/>
</dbReference>
<dbReference type="CDD" id="cd06532">
    <property type="entry name" value="Glyco_transf_25"/>
    <property type="match status" value="1"/>
</dbReference>
<dbReference type="Proteomes" id="UP000008952">
    <property type="component" value="Unassembled WGS sequence"/>
</dbReference>
<organism evidence="2 3">
    <name type="scientific">Bartonella tamiae Th239</name>
    <dbReference type="NCBI Taxonomy" id="1094558"/>
    <lineage>
        <taxon>Bacteria</taxon>
        <taxon>Pseudomonadati</taxon>
        <taxon>Pseudomonadota</taxon>
        <taxon>Alphaproteobacteria</taxon>
        <taxon>Hyphomicrobiales</taxon>
        <taxon>Bartonellaceae</taxon>
        <taxon>Bartonella</taxon>
    </lineage>
</organism>
<name>J0QWY5_9HYPH</name>
<dbReference type="STRING" id="1094558.ME5_00947"/>
<dbReference type="HOGENOM" id="CLU_071269_3_0_5"/>
<dbReference type="AlphaFoldDB" id="J0QWY5"/>
<gene>
    <name evidence="2" type="ORF">ME5_00947</name>
</gene>
<sequence>MNIPVYIINLDRSQERYKAVSSYAKEAHLDYQRVPAIDGGLVDVMNCPEIDEKRFRRRHGKILLPGEVGCYLSHLAALRIIAEGEQPFAIIVEDDVAFHENFKEIAYKLAKIEGWDIIKFANHRHRLFRPYKKIMESITIGRFLHGPIGSSAAYMVTCEGAKKLLKKLTPMSLPYDVALERGWAGFRFFSTNANIIDFRGATKSTIVSGRQSYQKTRLPKWKRLGTFGFRTSDYICRIIYSLMPSSLKVIKEDKS</sequence>
<dbReference type="PATRIC" id="fig|1094558.3.peg.1037"/>
<accession>J0QWY5</accession>
<reference evidence="2 3" key="1">
    <citation type="submission" date="2012-03" db="EMBL/GenBank/DDBJ databases">
        <title>The Genome Sequence of Bartonella tamiae Th239.</title>
        <authorList>
            <consortium name="The Broad Institute Genome Sequencing Platform"/>
            <consortium name="The Broad Institute Genome Sequencing Center for Infectious Disease"/>
            <person name="Feldgarden M."/>
            <person name="Kirby J."/>
            <person name="Kosoy M."/>
            <person name="Birtles R."/>
            <person name="Probert W.S."/>
            <person name="Chiaraviglio L."/>
            <person name="Young S.K."/>
            <person name="Zeng Q."/>
            <person name="Gargeya S."/>
            <person name="Fitzgerald M."/>
            <person name="Haas B."/>
            <person name="Abouelleil A."/>
            <person name="Alvarado L."/>
            <person name="Arachchi H.M."/>
            <person name="Berlin A."/>
            <person name="Chapman S.B."/>
            <person name="Gearin G."/>
            <person name="Goldberg J."/>
            <person name="Griggs A."/>
            <person name="Gujja S."/>
            <person name="Hansen M."/>
            <person name="Heiman D."/>
            <person name="Howarth C."/>
            <person name="Larimer J."/>
            <person name="Lui A."/>
            <person name="MacDonald P.J.P."/>
            <person name="McCowen C."/>
            <person name="Montmayeur A."/>
            <person name="Murphy C."/>
            <person name="Neiman D."/>
            <person name="Pearson M."/>
            <person name="Priest M."/>
            <person name="Roberts A."/>
            <person name="Saif S."/>
            <person name="Shea T."/>
            <person name="Sisk P."/>
            <person name="Stolte C."/>
            <person name="Sykes S."/>
            <person name="Wortman J."/>
            <person name="Nusbaum C."/>
            <person name="Birren B."/>
        </authorList>
    </citation>
    <scope>NUCLEOTIDE SEQUENCE [LARGE SCALE GENOMIC DNA]</scope>
    <source>
        <strain evidence="2 3">Th239</strain>
    </source>
</reference>